<sequence length="87" mass="10396">MKFHLIDTDMKLFCKGDQPKEVPEGAYFEWKRDKGGYKKELYININTAEDLLDFAKKVDEELIIIPPEESYFRDDIPAIEIYNNYRE</sequence>
<accession>A0A8S5Q163</accession>
<dbReference type="EMBL" id="BK015559">
    <property type="protein sequence ID" value="DAE12898.1"/>
    <property type="molecule type" value="Genomic_DNA"/>
</dbReference>
<name>A0A8S5Q163_9CAUD</name>
<proteinExistence type="predicted"/>
<evidence type="ECO:0000313" key="1">
    <source>
        <dbReference type="EMBL" id="DAE12898.1"/>
    </source>
</evidence>
<protein>
    <submittedName>
        <fullName evidence="1">Uncharacterized protein</fullName>
    </submittedName>
</protein>
<organism evidence="1">
    <name type="scientific">Siphoviridae sp. ctcC24</name>
    <dbReference type="NCBI Taxonomy" id="2825570"/>
    <lineage>
        <taxon>Viruses</taxon>
        <taxon>Duplodnaviria</taxon>
        <taxon>Heunggongvirae</taxon>
        <taxon>Uroviricota</taxon>
        <taxon>Caudoviricetes</taxon>
    </lineage>
</organism>
<reference evidence="1" key="1">
    <citation type="journal article" date="2021" name="Proc. Natl. Acad. Sci. U.S.A.">
        <title>A Catalog of Tens of Thousands of Viruses from Human Metagenomes Reveals Hidden Associations with Chronic Diseases.</title>
        <authorList>
            <person name="Tisza M.J."/>
            <person name="Buck C.B."/>
        </authorList>
    </citation>
    <scope>NUCLEOTIDE SEQUENCE</scope>
    <source>
        <strain evidence="1">Ctcc24</strain>
    </source>
</reference>